<feature type="domain" description="TraG N-terminal Proteobacteria" evidence="2">
    <location>
        <begin position="5"/>
        <end position="470"/>
    </location>
</feature>
<evidence type="ECO:0000313" key="3">
    <source>
        <dbReference type="EMBL" id="MBA1306157.1"/>
    </source>
</evidence>
<keyword evidence="1" id="KW-1133">Transmembrane helix</keyword>
<evidence type="ECO:0000259" key="2">
    <source>
        <dbReference type="Pfam" id="PF07916"/>
    </source>
</evidence>
<proteinExistence type="predicted"/>
<dbReference type="RefSeq" id="WP_181121843.1">
    <property type="nucleotide sequence ID" value="NZ_JAAMRD010000015.1"/>
</dbReference>
<gene>
    <name evidence="3" type="ORF">G7024_17335</name>
</gene>
<comment type="caution">
    <text evidence="3">The sequence shown here is derived from an EMBL/GenBank/DDBJ whole genome shotgun (WGS) entry which is preliminary data.</text>
</comment>
<evidence type="ECO:0000313" key="4">
    <source>
        <dbReference type="Proteomes" id="UP001138621"/>
    </source>
</evidence>
<reference evidence="3" key="1">
    <citation type="submission" date="2020-02" db="EMBL/GenBank/DDBJ databases">
        <title>Synteny-based analysis reveals conserved mechanism for high triclosan tolerance in Pseudomonas, as well as instances of horizontal transfer.</title>
        <authorList>
            <person name="Mcfarland A.G."/>
            <person name="Bertucci H.K."/>
            <person name="Litmann E."/>
            <person name="Shen J."/>
            <person name="Huttenhower C."/>
            <person name="Hartmann E.M."/>
        </authorList>
    </citation>
    <scope>NUCLEOTIDE SEQUENCE</scope>
    <source>
        <strain evidence="3">109A1</strain>
    </source>
</reference>
<dbReference type="Pfam" id="PF07916">
    <property type="entry name" value="TraG_N"/>
    <property type="match status" value="1"/>
</dbReference>
<organism evidence="3 4">
    <name type="scientific">Stutzerimonas stutzeri</name>
    <name type="common">Pseudomonas stutzeri</name>
    <dbReference type="NCBI Taxonomy" id="316"/>
    <lineage>
        <taxon>Bacteria</taxon>
        <taxon>Pseudomonadati</taxon>
        <taxon>Pseudomonadota</taxon>
        <taxon>Gammaproteobacteria</taxon>
        <taxon>Pseudomonadales</taxon>
        <taxon>Pseudomonadaceae</taxon>
        <taxon>Stutzerimonas</taxon>
    </lineage>
</organism>
<feature type="transmembrane region" description="Helical" evidence="1">
    <location>
        <begin position="63"/>
        <end position="80"/>
    </location>
</feature>
<feature type="transmembrane region" description="Helical" evidence="1">
    <location>
        <begin position="33"/>
        <end position="51"/>
    </location>
</feature>
<accession>A0AA40RUI7</accession>
<feature type="transmembrane region" description="Helical" evidence="1">
    <location>
        <begin position="342"/>
        <end position="364"/>
    </location>
</feature>
<dbReference type="EMBL" id="JAAMRD010000015">
    <property type="protein sequence ID" value="MBA1306157.1"/>
    <property type="molecule type" value="Genomic_DNA"/>
</dbReference>
<dbReference type="AlphaFoldDB" id="A0AA40RUI7"/>
<evidence type="ECO:0000256" key="1">
    <source>
        <dbReference type="SAM" id="Phobius"/>
    </source>
</evidence>
<dbReference type="Proteomes" id="UP001138621">
    <property type="component" value="Unassembled WGS sequence"/>
</dbReference>
<keyword evidence="1" id="KW-0472">Membrane</keyword>
<protein>
    <submittedName>
        <fullName evidence="3">Conjugal transfer protein TraG</fullName>
    </submittedName>
</protein>
<keyword evidence="1" id="KW-0812">Transmembrane</keyword>
<dbReference type="InterPro" id="IPR012931">
    <property type="entry name" value="TraG_N_Proteobacteria"/>
</dbReference>
<feature type="transmembrane region" description="Helical" evidence="1">
    <location>
        <begin position="376"/>
        <end position="399"/>
    </location>
</feature>
<feature type="transmembrane region" description="Helical" evidence="1">
    <location>
        <begin position="443"/>
        <end position="462"/>
    </location>
</feature>
<name>A0AA40RUI7_STUST</name>
<sequence>MSMNIYTTGSGEFLELILNASAMITGSGFSEDLARVGFLIGLLLLSFQAIWNGQGISFHKAGMLFVVYLLLYGPTTTAVIEDTTTNQVRIVDNLPIGPTFIGSVISTVAYNITKTSEQAFSTPTMTNYGLFSSLNTLAKVRDVLRNPLALDSFVNYRRNGGWDLPKSVNEYLTFCTLNPINLRNYTSIDELYRGAGLESVLAAPLISQSAYIYDGQPNGRLDSCTNIQPRLNAAIREAMMDVMGEILDKGFAAEKAAGKVTTQFELQAQIDQSIQSFAMSAKSAQGYTEMSLIQPIFGDARVNALNHWQEQNAALALRESLNHQEIQWAGKGDTFKHYMRPMIAFFEGLLYAMTPFMAFALVLGDKGMAILGKYMVLPLAVALWMPLLSIVNAFTLWYAGAEMQAIFDGYDATSQSFAMLQLLDIDHAISKALGVGGLLAASVPPLALFIVSGSAMVANSIMGQMTQGDKFRSEDVAPRAKEQAPVLATTGGYTSDQLTVGAHRTGATQVAEQISAQQAASALVQSTQTDSLAATQNYQKNLTSAVEASATTSEGRQNLANLGRQVGSSLNLSSNSQYTDAASKLSSLGWSSDQIAAGTFSASVGGSVPFGAAGVKLEDSEQFKQMNSKQQQETRQAMIQLGKAVQASATDQTLFQAGEAFTTSSQSSLSEKETSTLSESLSEARVAQQAYMQASAMQEVYSAGQSMDIKQAAGVALSKGGTREESALRLAEMAGSTESGRVAMRAALESASIQALSTDKDERIAMASIRALNQDGRLGDLIRSDMTPFEFNVDVGDAARNQGLQNASPDTGDLATAVAAGRANAQDSYISQRDMNLSGYEAVHDSGPAVVESAHDAASKRVVEGHDMGTARHEALQGDNPLPQVNTKLATTTPVEQGVSNLVSIDSNNTLWQGVKQAASPIVNTVESGMAALEKYRKKPPGIDE</sequence>